<evidence type="ECO:0000256" key="1">
    <source>
        <dbReference type="SAM" id="MobiDB-lite"/>
    </source>
</evidence>
<organism evidence="2 3">
    <name type="scientific">Dulcicalothrix desertica PCC 7102</name>
    <dbReference type="NCBI Taxonomy" id="232991"/>
    <lineage>
        <taxon>Bacteria</taxon>
        <taxon>Bacillati</taxon>
        <taxon>Cyanobacteriota</taxon>
        <taxon>Cyanophyceae</taxon>
        <taxon>Nostocales</taxon>
        <taxon>Calotrichaceae</taxon>
        <taxon>Dulcicalothrix</taxon>
    </lineage>
</organism>
<evidence type="ECO:0000313" key="3">
    <source>
        <dbReference type="Proteomes" id="UP000271624"/>
    </source>
</evidence>
<name>A0A433V4H7_9CYAN</name>
<dbReference type="Proteomes" id="UP000271624">
    <property type="component" value="Unassembled WGS sequence"/>
</dbReference>
<keyword evidence="3" id="KW-1185">Reference proteome</keyword>
<dbReference type="OrthoDB" id="1489939at2"/>
<dbReference type="RefSeq" id="WP_127085134.1">
    <property type="nucleotide sequence ID" value="NZ_RSCL01000021.1"/>
</dbReference>
<protein>
    <submittedName>
        <fullName evidence="2">Uncharacterized protein</fullName>
    </submittedName>
</protein>
<accession>A0A433V4H7</accession>
<reference evidence="2" key="2">
    <citation type="journal article" date="2019" name="Genome Biol. Evol.">
        <title>Day and night: Metabolic profiles and evolutionary relationships of six axenic non-marine cyanobacteria.</title>
        <authorList>
            <person name="Will S.E."/>
            <person name="Henke P."/>
            <person name="Boedeker C."/>
            <person name="Huang S."/>
            <person name="Brinkmann H."/>
            <person name="Rohde M."/>
            <person name="Jarek M."/>
            <person name="Friedl T."/>
            <person name="Seufert S."/>
            <person name="Schumacher M."/>
            <person name="Overmann J."/>
            <person name="Neumann-Schaal M."/>
            <person name="Petersen J."/>
        </authorList>
    </citation>
    <scope>NUCLEOTIDE SEQUENCE [LARGE SCALE GENOMIC DNA]</scope>
    <source>
        <strain evidence="2">PCC 7102</strain>
    </source>
</reference>
<reference evidence="2" key="1">
    <citation type="submission" date="2018-12" db="EMBL/GenBank/DDBJ databases">
        <authorList>
            <person name="Will S."/>
            <person name="Neumann-Schaal M."/>
            <person name="Henke P."/>
        </authorList>
    </citation>
    <scope>NUCLEOTIDE SEQUENCE</scope>
    <source>
        <strain evidence="2">PCC 7102</strain>
    </source>
</reference>
<evidence type="ECO:0000313" key="2">
    <source>
        <dbReference type="EMBL" id="RUT00997.1"/>
    </source>
</evidence>
<dbReference type="EMBL" id="RSCL01000021">
    <property type="protein sequence ID" value="RUT00997.1"/>
    <property type="molecule type" value="Genomic_DNA"/>
</dbReference>
<proteinExistence type="predicted"/>
<sequence length="590" mass="65956">MATPSTTTSNNSNGVPQSYAVDRALAFRAPTSIDSYAASALKETEEWIRTAKWEEYKGEYIKENPGSTLEATAKDTLAKKLSIDKIDQLTKKLDTNGLGDIPRLLLSSSSIYAFVLLQAVDSVKSDDIVGLANAVVLRIDNVPKQYFFARILANVTDDLNVQVVLNDPNKNWPRLVELTRKQGIDIRAGQVRSAVVALLNIVYKEGKVPYYVELYARSGAVEESSFTPAIKQSMIDYLLKLGVKFGSDDDFKNNDEYLALAYNEAQKMSAVADDPIDTARIKGGQVTWNFVVDNFDAVDRQGIIPENIKAAGALDYIYFIGEGMRVFDVANALVLRWASGMLDVPEGKTASILYRFHKLRNERSTSAERAMLYKRVLNRGNGKLLSSMVANTAFAGLWHQLMAEVVEYIRKSERSKDVWVSRAPLYQATKNLQYNLTEHMTGMSHVQVTEDYAHLQEALDIIRSEDIINHFGGRRKTLWSVIERVAKEDLGTTVPTAPLRTIAVEGNKIFQWIAGFESEGGVREVDFDMLLSAAESWIISQASMESARHDSEFHGNRNSNNGRSHKNSHRLAAAKPKKRSSNDDFDDWDV</sequence>
<gene>
    <name evidence="2" type="ORF">DSM106972_070030</name>
</gene>
<feature type="region of interest" description="Disordered" evidence="1">
    <location>
        <begin position="548"/>
        <end position="590"/>
    </location>
</feature>
<comment type="caution">
    <text evidence="2">The sequence shown here is derived from an EMBL/GenBank/DDBJ whole genome shotgun (WGS) entry which is preliminary data.</text>
</comment>
<dbReference type="AlphaFoldDB" id="A0A433V4H7"/>